<accession>A0A917EZ29</accession>
<dbReference type="Pfam" id="PF18952">
    <property type="entry name" value="DUF5696"/>
    <property type="match status" value="1"/>
</dbReference>
<evidence type="ECO:0000313" key="2">
    <source>
        <dbReference type="EMBL" id="GGF27256.1"/>
    </source>
</evidence>
<feature type="chain" id="PRO_5036965087" evidence="1">
    <location>
        <begin position="23"/>
        <end position="756"/>
    </location>
</feature>
<sequence>MSKKWKWIILILVLLFPVQAIANTLSDSDPDTDVKEEEEKRADEMLRYQSNQFTKPENEEGAVEETTLSDGYEQVAENDHLALYVEEESLALQIENKQTGYIWNSGLTKDKEYNLNETWSNMAHSAVTIDYIDGEDKTSSESILSNESQVSVTEQEDGFSASIAFEEAGIAMQLDVRLDDDSIEVHVPQSEIEEEDKKLATMRVYPFLGATEGTDMDGYTFIPDGSGALMRFDEKQPSSMAPYQSAIYGEDEGFKRSASSEEEVRVNAAQKITMPVYGMTNGVDQNGYVTMIDEGQTFADIIAYPSGIATDFHWVTAQYNYRYQYYQPTSQDMSGYNVYQDEMNAFDVKERITFLHEEDANYVGMAKAYQHYLLDRGMLSTGEDQVDVRLEFLGGEAKSGLLRDSVQTMTEVTDLPDYVDRLNQQGVDDLHVIYRGWTEGGYTGTLPEKFPFENKLGSAGDFEQVNDFFEEKEIPLSYYTDYTKAFEGASGYSGQKDVARKINAETITSEGEAENFYSLSPSKSLEMAEEDLNEYEERGMSHLAVDSSANMLFSDFTSDSLRPQVIQIYQELFETLETSVDSLSLYQPNDYMIAHADRYLDIPLYSSNYSFVTDTVPFLQIVLKGHVPYYASFSNFHNSPEDELLRMIEYGANPSFYLTTAASHQLMHTASEDLYTSQFDNWESEIIEQYETLKESLGKMEGETITYRTVHDSDLVEVGYSNGKAILVNYKNKEVNREGTEVEAKGYKVIDRGNQS</sequence>
<protein>
    <submittedName>
        <fullName evidence="2">Uncharacterized protein</fullName>
    </submittedName>
</protein>
<keyword evidence="1" id="KW-0732">Signal</keyword>
<dbReference type="AlphaFoldDB" id="A0A917EZ29"/>
<proteinExistence type="predicted"/>
<dbReference type="InterPro" id="IPR043751">
    <property type="entry name" value="DUF5696"/>
</dbReference>
<reference evidence="2" key="2">
    <citation type="submission" date="2020-09" db="EMBL/GenBank/DDBJ databases">
        <authorList>
            <person name="Sun Q."/>
            <person name="Zhou Y."/>
        </authorList>
    </citation>
    <scope>NUCLEOTIDE SEQUENCE</scope>
    <source>
        <strain evidence="2">CGMCC 1.12153</strain>
    </source>
</reference>
<evidence type="ECO:0000256" key="1">
    <source>
        <dbReference type="SAM" id="SignalP"/>
    </source>
</evidence>
<dbReference type="RefSeq" id="WP_188378111.1">
    <property type="nucleotide sequence ID" value="NZ_BMEL01000003.1"/>
</dbReference>
<dbReference type="Proteomes" id="UP000660110">
    <property type="component" value="Unassembled WGS sequence"/>
</dbReference>
<organism evidence="2 3">
    <name type="scientific">Halobacillus andaensis</name>
    <dbReference type="NCBI Taxonomy" id="1176239"/>
    <lineage>
        <taxon>Bacteria</taxon>
        <taxon>Bacillati</taxon>
        <taxon>Bacillota</taxon>
        <taxon>Bacilli</taxon>
        <taxon>Bacillales</taxon>
        <taxon>Bacillaceae</taxon>
        <taxon>Halobacillus</taxon>
    </lineage>
</organism>
<feature type="signal peptide" evidence="1">
    <location>
        <begin position="1"/>
        <end position="22"/>
    </location>
</feature>
<name>A0A917EZ29_HALAA</name>
<gene>
    <name evidence="2" type="ORF">GCM10010954_27890</name>
</gene>
<keyword evidence="3" id="KW-1185">Reference proteome</keyword>
<comment type="caution">
    <text evidence="2">The sequence shown here is derived from an EMBL/GenBank/DDBJ whole genome shotgun (WGS) entry which is preliminary data.</text>
</comment>
<evidence type="ECO:0000313" key="3">
    <source>
        <dbReference type="Proteomes" id="UP000660110"/>
    </source>
</evidence>
<dbReference type="EMBL" id="BMEL01000003">
    <property type="protein sequence ID" value="GGF27256.1"/>
    <property type="molecule type" value="Genomic_DNA"/>
</dbReference>
<reference evidence="2" key="1">
    <citation type="journal article" date="2014" name="Int. J. Syst. Evol. Microbiol.">
        <title>Complete genome sequence of Corynebacterium casei LMG S-19264T (=DSM 44701T), isolated from a smear-ripened cheese.</title>
        <authorList>
            <consortium name="US DOE Joint Genome Institute (JGI-PGF)"/>
            <person name="Walter F."/>
            <person name="Albersmeier A."/>
            <person name="Kalinowski J."/>
            <person name="Ruckert C."/>
        </authorList>
    </citation>
    <scope>NUCLEOTIDE SEQUENCE</scope>
    <source>
        <strain evidence="2">CGMCC 1.12153</strain>
    </source>
</reference>